<evidence type="ECO:0000256" key="7">
    <source>
        <dbReference type="ARBA" id="ARBA00022792"/>
    </source>
</evidence>
<keyword evidence="14" id="KW-1185">Reference proteome</keyword>
<dbReference type="GO" id="GO:0033617">
    <property type="term" value="P:mitochondrial respiratory chain complex IV assembly"/>
    <property type="evidence" value="ECO:0007669"/>
    <property type="project" value="TreeGrafter"/>
</dbReference>
<keyword evidence="10 11" id="KW-0472">Membrane</keyword>
<evidence type="ECO:0000313" key="13">
    <source>
        <dbReference type="EMBL" id="QUC17628.1"/>
    </source>
</evidence>
<feature type="transmembrane region" description="Helical" evidence="11">
    <location>
        <begin position="31"/>
        <end position="55"/>
    </location>
</feature>
<evidence type="ECO:0000256" key="1">
    <source>
        <dbReference type="ARBA" id="ARBA00002490"/>
    </source>
</evidence>
<comment type="subcellular location">
    <subcellularLocation>
        <location evidence="2">Mitochondrion inner membrane</location>
        <topology evidence="2">Single-pass membrane protein</topology>
    </subcellularLocation>
</comment>
<reference evidence="13" key="3">
    <citation type="submission" date="2020-03" db="EMBL/GenBank/DDBJ databases">
        <title>A mixture of massive structural variations and highly conserved coding sequences in Ustilaginoidea virens genome.</title>
        <authorList>
            <person name="Zhang K."/>
            <person name="Zhao Z."/>
            <person name="Zhang Z."/>
            <person name="Li Y."/>
            <person name="Hsiang T."/>
            <person name="Sun W."/>
        </authorList>
    </citation>
    <scope>NUCLEOTIDE SEQUENCE</scope>
    <source>
        <strain evidence="13">UV-8b</strain>
    </source>
</reference>
<keyword evidence="6 11" id="KW-0812">Transmembrane</keyword>
<dbReference type="Proteomes" id="UP000054053">
    <property type="component" value="Unassembled WGS sequence"/>
</dbReference>
<evidence type="ECO:0000256" key="4">
    <source>
        <dbReference type="ARBA" id="ARBA00015368"/>
    </source>
</evidence>
<evidence type="ECO:0000256" key="9">
    <source>
        <dbReference type="ARBA" id="ARBA00023128"/>
    </source>
</evidence>
<reference evidence="12" key="1">
    <citation type="journal article" date="2016" name="Genome Announc.">
        <title>Genome Sequence of Ustilaginoidea virens IPU010, a Rice Pathogenic Fungus Causing False Smut.</title>
        <authorList>
            <person name="Kumagai T."/>
            <person name="Ishii T."/>
            <person name="Terai G."/>
            <person name="Umemura M."/>
            <person name="Machida M."/>
            <person name="Asai K."/>
        </authorList>
    </citation>
    <scope>NUCLEOTIDE SEQUENCE [LARGE SCALE GENOMIC DNA]</scope>
    <source>
        <strain evidence="12">IPU010</strain>
    </source>
</reference>
<dbReference type="EMBL" id="CP072754">
    <property type="protein sequence ID" value="QUC17628.1"/>
    <property type="molecule type" value="Genomic_DNA"/>
</dbReference>
<protein>
    <recommendedName>
        <fullName evidence="4">Cytochrome c oxidase assembly protein COX16, mitochondrial</fullName>
    </recommendedName>
    <alternativeName>
        <fullName evidence="5">Cytochrome c oxidase assembly protein cox16, mitochondrial</fullName>
    </alternativeName>
</protein>
<dbReference type="PANTHER" id="PTHR17130">
    <property type="entry name" value="MITOCHONDRIAL OUTER MEMBRANE PROTEIN 25"/>
    <property type="match status" value="1"/>
</dbReference>
<dbReference type="InterPro" id="IPR020164">
    <property type="entry name" value="Cyt_c_Oxase_assmbl_COX16"/>
</dbReference>
<evidence type="ECO:0000256" key="10">
    <source>
        <dbReference type="ARBA" id="ARBA00023136"/>
    </source>
</evidence>
<sequence length="115" mass="13376">MPTFQSNKFRSSRDAGSFGPQYRRLVAKHPFLLFGLPFLAVVVGGSFVLTPATAIRYERHDRKVRQMTKEEELSVRRSARKVDMKEEYYRLAGRDLDDWEQKRVERLPGESDGVL</sequence>
<keyword evidence="8 11" id="KW-1133">Transmembrane helix</keyword>
<reference evidence="15" key="2">
    <citation type="journal article" date="2016" name="Genome Announc.">
        <title>Genome sequence of Ustilaginoidea virens IPU010, a rice pathogenic fungus causing false smut.</title>
        <authorList>
            <person name="Kumagai T."/>
            <person name="Ishii T."/>
            <person name="Terai G."/>
            <person name="Umemura M."/>
            <person name="Machida M."/>
            <person name="Asai K."/>
        </authorList>
    </citation>
    <scope>NUCLEOTIDE SEQUENCE [LARGE SCALE GENOMIC DNA]</scope>
    <source>
        <strain evidence="15">IPU010</strain>
    </source>
</reference>
<dbReference type="Proteomes" id="UP000027002">
    <property type="component" value="Chromosome 2"/>
</dbReference>
<evidence type="ECO:0000256" key="6">
    <source>
        <dbReference type="ARBA" id="ARBA00022692"/>
    </source>
</evidence>
<organism evidence="12 15">
    <name type="scientific">Ustilaginoidea virens</name>
    <name type="common">Rice false smut fungus</name>
    <name type="synonym">Villosiclava virens</name>
    <dbReference type="NCBI Taxonomy" id="1159556"/>
    <lineage>
        <taxon>Eukaryota</taxon>
        <taxon>Fungi</taxon>
        <taxon>Dikarya</taxon>
        <taxon>Ascomycota</taxon>
        <taxon>Pezizomycotina</taxon>
        <taxon>Sordariomycetes</taxon>
        <taxon>Hypocreomycetidae</taxon>
        <taxon>Hypocreales</taxon>
        <taxon>Clavicipitaceae</taxon>
        <taxon>Ustilaginoidea</taxon>
    </lineage>
</organism>
<accession>A0A1B5KSY5</accession>
<proteinExistence type="inferred from homology"/>
<dbReference type="OrthoDB" id="5516033at2759"/>
<dbReference type="GO" id="GO:0005743">
    <property type="term" value="C:mitochondrial inner membrane"/>
    <property type="evidence" value="ECO:0007669"/>
    <property type="project" value="UniProtKB-SubCell"/>
</dbReference>
<dbReference type="RefSeq" id="XP_042995301.1">
    <property type="nucleotide sequence ID" value="XM_043139367.1"/>
</dbReference>
<name>A0A1B5KSY5_USTVR</name>
<dbReference type="KEGG" id="uvi:66062647"/>
<keyword evidence="7" id="KW-0999">Mitochondrion inner membrane</keyword>
<dbReference type="AlphaFoldDB" id="A0A1B5KSY5"/>
<evidence type="ECO:0000256" key="3">
    <source>
        <dbReference type="ARBA" id="ARBA00008370"/>
    </source>
</evidence>
<evidence type="ECO:0000256" key="5">
    <source>
        <dbReference type="ARBA" id="ARBA00019222"/>
    </source>
</evidence>
<evidence type="ECO:0000313" key="15">
    <source>
        <dbReference type="Proteomes" id="UP000054053"/>
    </source>
</evidence>
<dbReference type="PANTHER" id="PTHR17130:SF14">
    <property type="entry name" value="CYTOCHROME C OXIDASE ASSEMBLY PROTEIN COX16 HOMOLOG, MITOCHONDRIAL"/>
    <property type="match status" value="1"/>
</dbReference>
<gene>
    <name evidence="13" type="ORF">UV8b_01869</name>
    <name evidence="12" type="ORF">UVI_02035910</name>
</gene>
<evidence type="ECO:0000313" key="12">
    <source>
        <dbReference type="EMBL" id="GAO14042.1"/>
    </source>
</evidence>
<evidence type="ECO:0000313" key="14">
    <source>
        <dbReference type="Proteomes" id="UP000027002"/>
    </source>
</evidence>
<evidence type="ECO:0000256" key="11">
    <source>
        <dbReference type="SAM" id="Phobius"/>
    </source>
</evidence>
<evidence type="ECO:0000256" key="2">
    <source>
        <dbReference type="ARBA" id="ARBA00004434"/>
    </source>
</evidence>
<comment type="similarity">
    <text evidence="3">Belongs to the COX16 family.</text>
</comment>
<evidence type="ECO:0000256" key="8">
    <source>
        <dbReference type="ARBA" id="ARBA00022989"/>
    </source>
</evidence>
<comment type="function">
    <text evidence="1">Required for the assembly of the mitochondrial respiratory chain complex IV (CIV), also known as cytochrome c oxidase. May participate in merging the COX1 and COX2 assembly lines.</text>
</comment>
<dbReference type="EMBL" id="BBTG02000018">
    <property type="protein sequence ID" value="GAO14042.1"/>
    <property type="molecule type" value="Genomic_DNA"/>
</dbReference>
<keyword evidence="9" id="KW-0496">Mitochondrion</keyword>
<dbReference type="Pfam" id="PF14138">
    <property type="entry name" value="COX16"/>
    <property type="match status" value="1"/>
</dbReference>
<dbReference type="GeneID" id="66062647"/>